<keyword evidence="4" id="KW-1185">Reference proteome</keyword>
<dbReference type="SUPFAM" id="SSF54106">
    <property type="entry name" value="LysM domain"/>
    <property type="match status" value="1"/>
</dbReference>
<feature type="domain" description="LysM" evidence="2">
    <location>
        <begin position="71"/>
        <end position="119"/>
    </location>
</feature>
<keyword evidence="1" id="KW-1133">Transmembrane helix</keyword>
<dbReference type="Proteomes" id="UP000217186">
    <property type="component" value="Chromosome"/>
</dbReference>
<evidence type="ECO:0000259" key="2">
    <source>
        <dbReference type="PROSITE" id="PS51782"/>
    </source>
</evidence>
<accession>A0A249KTL0</accession>
<keyword evidence="1" id="KW-0812">Transmembrane</keyword>
<keyword evidence="3" id="KW-0132">Cell division</keyword>
<dbReference type="EMBL" id="CP016776">
    <property type="protein sequence ID" value="ASY20140.1"/>
    <property type="molecule type" value="Genomic_DNA"/>
</dbReference>
<dbReference type="RefSeq" id="WP_095686005.1">
    <property type="nucleotide sequence ID" value="NZ_CP016776.1"/>
</dbReference>
<evidence type="ECO:0000256" key="1">
    <source>
        <dbReference type="SAM" id="Phobius"/>
    </source>
</evidence>
<gene>
    <name evidence="3" type="ORF">A7sIIA15_04595</name>
</gene>
<evidence type="ECO:0000313" key="4">
    <source>
        <dbReference type="Proteomes" id="UP000217186"/>
    </source>
</evidence>
<keyword evidence="1" id="KW-0472">Membrane</keyword>
<name>A0A249KTL0_9ACTN</name>
<dbReference type="SMART" id="SM00257">
    <property type="entry name" value="LysM"/>
    <property type="match status" value="1"/>
</dbReference>
<dbReference type="KEGG" id="pvn:A7sIIA15_04595"/>
<dbReference type="OrthoDB" id="5084290at2"/>
<proteinExistence type="predicted"/>
<dbReference type="Gene3D" id="3.10.350.10">
    <property type="entry name" value="LysM domain"/>
    <property type="match status" value="1"/>
</dbReference>
<dbReference type="InterPro" id="IPR036779">
    <property type="entry name" value="LysM_dom_sf"/>
</dbReference>
<dbReference type="PROSITE" id="PS51782">
    <property type="entry name" value="LYSM"/>
    <property type="match status" value="1"/>
</dbReference>
<keyword evidence="3" id="KW-0131">Cell cycle</keyword>
<evidence type="ECO:0000313" key="3">
    <source>
        <dbReference type="EMBL" id="ASY20140.1"/>
    </source>
</evidence>
<dbReference type="GO" id="GO:0051301">
    <property type="term" value="P:cell division"/>
    <property type="evidence" value="ECO:0007669"/>
    <property type="project" value="UniProtKB-KW"/>
</dbReference>
<dbReference type="InterPro" id="IPR018392">
    <property type="entry name" value="LysM"/>
</dbReference>
<dbReference type="CDD" id="cd00118">
    <property type="entry name" value="LysM"/>
    <property type="match status" value="1"/>
</dbReference>
<reference evidence="3 4" key="1">
    <citation type="submission" date="2016-07" db="EMBL/GenBank/DDBJ databases">
        <title>High microdiversification within the ubiquitous acI lineage of Actinobacteria.</title>
        <authorList>
            <person name="Neuenschwander S.M."/>
            <person name="Salcher M."/>
            <person name="Ghai R."/>
            <person name="Pernthaler J."/>
        </authorList>
    </citation>
    <scope>NUCLEOTIDE SEQUENCE [LARGE SCALE GENOMIC DNA]</scope>
    <source>
        <strain evidence="3">MMS-IIA-15</strain>
    </source>
</reference>
<dbReference type="AlphaFoldDB" id="A0A249KTL0"/>
<sequence length="123" mass="12706">MSTVSLASNTSVLQGFSSPFTQSINPSGASLTRRGRLARTLFVASLTVVLVAGFAAQSGAGDQVAAPTSYVTVVVPGGETLWSVASAYSRGDVQAMVEAIREANNLRGYDVQAGQKLRIPSEG</sequence>
<dbReference type="Pfam" id="PF01476">
    <property type="entry name" value="LysM"/>
    <property type="match status" value="1"/>
</dbReference>
<organism evidence="3 4">
    <name type="scientific">Candidatus Planktophila vernalis</name>
    <dbReference type="NCBI Taxonomy" id="1884907"/>
    <lineage>
        <taxon>Bacteria</taxon>
        <taxon>Bacillati</taxon>
        <taxon>Actinomycetota</taxon>
        <taxon>Actinomycetes</taxon>
        <taxon>Candidatus Nanopelagicales</taxon>
        <taxon>Candidatus Nanopelagicaceae</taxon>
        <taxon>Candidatus Planktophila</taxon>
    </lineage>
</organism>
<feature type="transmembrane region" description="Helical" evidence="1">
    <location>
        <begin position="37"/>
        <end position="56"/>
    </location>
</feature>
<protein>
    <submittedName>
        <fullName evidence="3">Cell division suppressor protein YneA</fullName>
    </submittedName>
</protein>